<dbReference type="Pfam" id="PF02151">
    <property type="entry name" value="UVR"/>
    <property type="match status" value="1"/>
</dbReference>
<dbReference type="InterPro" id="IPR025542">
    <property type="entry name" value="YacH"/>
</dbReference>
<dbReference type="InterPro" id="IPR036876">
    <property type="entry name" value="UVR_dom_sf"/>
</dbReference>
<dbReference type="GO" id="GO:0050897">
    <property type="term" value="F:cobalt ion binding"/>
    <property type="evidence" value="ECO:0007669"/>
    <property type="project" value="TreeGrafter"/>
</dbReference>
<sequence>MLCDKCNKSNATVHITKVINGHKEEVNLCESCAKQEQGIGITDNLDLMSSFSVQNILANILDYMNKPQEKNISYEITCPHCGTTYNEFKTKGLLGCSECYKVFNDSIIPIIKRIHGNVEHTGKIPEKSGQYIIKQRNLQQLRDKLQKCIKEEEYEKAAEIRDEIKLLENEKEEEA</sequence>
<dbReference type="GeneID" id="5186173"/>
<dbReference type="Proteomes" id="UP000472521">
    <property type="component" value="Unassembled WGS sequence"/>
</dbReference>
<dbReference type="GO" id="GO:0008270">
    <property type="term" value="F:zinc ion binding"/>
    <property type="evidence" value="ECO:0007669"/>
    <property type="project" value="TreeGrafter"/>
</dbReference>
<dbReference type="RefSeq" id="WP_003357604.1">
    <property type="nucleotide sequence ID" value="NZ_AP014696.1"/>
</dbReference>
<dbReference type="InterPro" id="IPR001943">
    <property type="entry name" value="UVR_dom"/>
</dbReference>
<dbReference type="Gene3D" id="4.10.860.10">
    <property type="entry name" value="UVR domain"/>
    <property type="match status" value="1"/>
</dbReference>
<dbReference type="OrthoDB" id="9788704at2"/>
<gene>
    <name evidence="1" type="ORF">FCV25_12255</name>
</gene>
<accession>A0A0E1QJ18</accession>
<evidence type="ECO:0000313" key="2">
    <source>
        <dbReference type="Proteomes" id="UP000472521"/>
    </source>
</evidence>
<reference evidence="1 2" key="1">
    <citation type="submission" date="2019-04" db="EMBL/GenBank/DDBJ databases">
        <title>Genome sequencing of Clostridium botulinum Groups I-IV and Clostridium butyricum.</title>
        <authorList>
            <person name="Brunt J."/>
            <person name="Van Vliet A.H.M."/>
            <person name="Stringer S.C."/>
            <person name="Carter A.T."/>
            <person name="Peck M.W."/>
        </authorList>
    </citation>
    <scope>NUCLEOTIDE SEQUENCE [LARGE SCALE GENOMIC DNA]</scope>
    <source>
        <strain evidence="1 2">IFR 18/054</strain>
    </source>
</reference>
<dbReference type="PANTHER" id="PTHR38430">
    <property type="entry name" value="PROTEIN-ARGININE KINASE ACTIVATOR PROTEIN"/>
    <property type="match status" value="1"/>
</dbReference>
<proteinExistence type="predicted"/>
<dbReference type="OMA" id="CGKRPAT"/>
<dbReference type="PROSITE" id="PS50151">
    <property type="entry name" value="UVR"/>
    <property type="match status" value="1"/>
</dbReference>
<organism evidence="1 2">
    <name type="scientific">Clostridium botulinum</name>
    <dbReference type="NCBI Taxonomy" id="1491"/>
    <lineage>
        <taxon>Bacteria</taxon>
        <taxon>Bacillati</taxon>
        <taxon>Bacillota</taxon>
        <taxon>Clostridia</taxon>
        <taxon>Eubacteriales</taxon>
        <taxon>Clostridiaceae</taxon>
        <taxon>Clostridium</taxon>
    </lineage>
</organism>
<comment type="caution">
    <text evidence="1">The sequence shown here is derived from an EMBL/GenBank/DDBJ whole genome shotgun (WGS) entry which is preliminary data.</text>
</comment>
<dbReference type="GO" id="GO:0046870">
    <property type="term" value="F:cadmium ion binding"/>
    <property type="evidence" value="ECO:0007669"/>
    <property type="project" value="TreeGrafter"/>
</dbReference>
<dbReference type="PIRSF" id="PIRSF015034">
    <property type="entry name" value="YacH"/>
    <property type="match status" value="1"/>
</dbReference>
<name>A0A0E1QJ18_CLOBO</name>
<dbReference type="PANTHER" id="PTHR38430:SF1">
    <property type="entry name" value="PROTEIN-ARGININE KINASE ACTIVATOR PROTEIN"/>
    <property type="match status" value="1"/>
</dbReference>
<evidence type="ECO:0000313" key="1">
    <source>
        <dbReference type="EMBL" id="NFF02526.1"/>
    </source>
</evidence>
<protein>
    <submittedName>
        <fullName evidence="1">Excinuclease</fullName>
    </submittedName>
</protein>
<dbReference type="EMBL" id="SWND01000006">
    <property type="protein sequence ID" value="NFF02526.1"/>
    <property type="molecule type" value="Genomic_DNA"/>
</dbReference>
<dbReference type="SUPFAM" id="SSF46600">
    <property type="entry name" value="C-terminal UvrC-binding domain of UvrB"/>
    <property type="match status" value="1"/>
</dbReference>
<dbReference type="GO" id="GO:1990169">
    <property type="term" value="P:stress response to copper ion"/>
    <property type="evidence" value="ECO:0007669"/>
    <property type="project" value="TreeGrafter"/>
</dbReference>
<dbReference type="AlphaFoldDB" id="A0A0E1QJ18"/>
<dbReference type="GO" id="GO:1990170">
    <property type="term" value="P:stress response to cadmium ion"/>
    <property type="evidence" value="ECO:0007669"/>
    <property type="project" value="TreeGrafter"/>
</dbReference>
<dbReference type="GO" id="GO:0005507">
    <property type="term" value="F:copper ion binding"/>
    <property type="evidence" value="ECO:0007669"/>
    <property type="project" value="TreeGrafter"/>
</dbReference>